<dbReference type="InterPro" id="IPR001278">
    <property type="entry name" value="Arg-tRNA-ligase"/>
</dbReference>
<dbReference type="InterPro" id="IPR014729">
    <property type="entry name" value="Rossmann-like_a/b/a_fold"/>
</dbReference>
<dbReference type="PANTHER" id="PTHR11956:SF5">
    <property type="entry name" value="ARGININE--TRNA LIGASE, CYTOPLASMIC"/>
    <property type="match status" value="1"/>
</dbReference>
<comment type="subunit">
    <text evidence="9">Monomer.</text>
</comment>
<dbReference type="InterPro" id="IPR036695">
    <property type="entry name" value="Arg-tRNA-synth_N_sf"/>
</dbReference>
<comment type="catalytic activity">
    <reaction evidence="8 9">
        <text>tRNA(Arg) + L-arginine + ATP = L-arginyl-tRNA(Arg) + AMP + diphosphate</text>
        <dbReference type="Rhea" id="RHEA:20301"/>
        <dbReference type="Rhea" id="RHEA-COMP:9658"/>
        <dbReference type="Rhea" id="RHEA-COMP:9673"/>
        <dbReference type="ChEBI" id="CHEBI:30616"/>
        <dbReference type="ChEBI" id="CHEBI:32682"/>
        <dbReference type="ChEBI" id="CHEBI:33019"/>
        <dbReference type="ChEBI" id="CHEBI:78442"/>
        <dbReference type="ChEBI" id="CHEBI:78513"/>
        <dbReference type="ChEBI" id="CHEBI:456215"/>
        <dbReference type="EC" id="6.1.1.19"/>
    </reaction>
</comment>
<evidence type="ECO:0000256" key="1">
    <source>
        <dbReference type="ARBA" id="ARBA00005594"/>
    </source>
</evidence>
<keyword evidence="6 9" id="KW-0648">Protein biosynthesis</keyword>
<dbReference type="HOGENOM" id="CLU_006406_5_1_9"/>
<dbReference type="Pfam" id="PF05746">
    <property type="entry name" value="DALR_1"/>
    <property type="match status" value="1"/>
</dbReference>
<dbReference type="SUPFAM" id="SSF47323">
    <property type="entry name" value="Anticodon-binding domain of a subclass of class I aminoacyl-tRNA synthetases"/>
    <property type="match status" value="1"/>
</dbReference>
<dbReference type="AlphaFoldDB" id="D4KWV2"/>
<reference evidence="13 14" key="1">
    <citation type="submission" date="2010-03" db="EMBL/GenBank/DDBJ databases">
        <title>The genome sequence of Roseburia intestinalis XB6B4.</title>
        <authorList>
            <consortium name="metaHIT consortium -- http://www.metahit.eu/"/>
            <person name="Pajon A."/>
            <person name="Turner K."/>
            <person name="Parkhill J."/>
            <person name="Bernalier A."/>
        </authorList>
    </citation>
    <scope>NUCLEOTIDE SEQUENCE [LARGE SCALE GENOMIC DNA]</scope>
    <source>
        <strain evidence="13 14">XB6B4</strain>
    </source>
</reference>
<dbReference type="PANTHER" id="PTHR11956">
    <property type="entry name" value="ARGINYL-TRNA SYNTHETASE"/>
    <property type="match status" value="1"/>
</dbReference>
<dbReference type="EMBL" id="FP929050">
    <property type="protein sequence ID" value="CBL11842.1"/>
    <property type="molecule type" value="Genomic_DNA"/>
</dbReference>
<proteinExistence type="inferred from homology"/>
<dbReference type="PRINTS" id="PR01038">
    <property type="entry name" value="TRNASYNTHARG"/>
</dbReference>
<evidence type="ECO:0000256" key="7">
    <source>
        <dbReference type="ARBA" id="ARBA00023146"/>
    </source>
</evidence>
<evidence type="ECO:0000256" key="4">
    <source>
        <dbReference type="ARBA" id="ARBA00022741"/>
    </source>
</evidence>
<dbReference type="PATRIC" id="fig|718255.3.peg.2397"/>
<dbReference type="InterPro" id="IPR009080">
    <property type="entry name" value="tRNAsynth_Ia_anticodon-bd"/>
</dbReference>
<comment type="similarity">
    <text evidence="1 9 10">Belongs to the class-I aminoacyl-tRNA synthetase family.</text>
</comment>
<feature type="domain" description="DALR anticodon binding" evidence="11">
    <location>
        <begin position="522"/>
        <end position="640"/>
    </location>
</feature>
<keyword evidence="4 9" id="KW-0547">Nucleotide-binding</keyword>
<protein>
    <recommendedName>
        <fullName evidence="9">Arginine--tRNA ligase</fullName>
        <ecNumber evidence="9">6.1.1.19</ecNumber>
    </recommendedName>
    <alternativeName>
        <fullName evidence="9">Arginyl-tRNA synthetase</fullName>
        <shortName evidence="9">ArgRS</shortName>
    </alternativeName>
</protein>
<dbReference type="InterPro" id="IPR035684">
    <property type="entry name" value="ArgRS_core"/>
</dbReference>
<dbReference type="GO" id="GO:0004814">
    <property type="term" value="F:arginine-tRNA ligase activity"/>
    <property type="evidence" value="ECO:0007669"/>
    <property type="project" value="UniProtKB-UniRule"/>
</dbReference>
<dbReference type="Pfam" id="PF03485">
    <property type="entry name" value="Arg_tRNA_synt_N"/>
    <property type="match status" value="1"/>
</dbReference>
<dbReference type="NCBIfam" id="TIGR00456">
    <property type="entry name" value="argS"/>
    <property type="match status" value="1"/>
</dbReference>
<reference evidence="13 14" key="2">
    <citation type="submission" date="2010-03" db="EMBL/GenBank/DDBJ databases">
        <authorList>
            <person name="Pajon A."/>
        </authorList>
    </citation>
    <scope>NUCLEOTIDE SEQUENCE [LARGE SCALE GENOMIC DNA]</scope>
    <source>
        <strain evidence="13 14">XB6B4</strain>
    </source>
</reference>
<keyword evidence="3 9" id="KW-0436">Ligase</keyword>
<sequence>MESIFIKQGIVIRVLLEKWRNYGIIDEKMPDLGRNDLQRNAGEKKMKKILDLITAEITQAFVDCGYDAKYGKVTLSNRPDLCEYQCNGAMAAAKEYKKAPFMIADEVAAKLAETSMFSMAESVKPGFLNLKLDETFLASYVADMQADEGRFGCEKAENPKTIMIDYGGPNVAKPLHVGHLRSAIIGESIKRIGKFVGHKVIGDVHLGDWGLQMGLIITELKLRQPELVYFDENFEGEYPKEAPFTISELEEIYPTASKKSKEDEAYKEAAMQATYELQNGRKGYQALLSHILNVSVTDLKKNYENLNVSFELWKGESDAQPYIPAMVQKMKDDGFAYVSDGALVVDVKEDTDTKEIPPCMILKSDGASLYNTTDLATIVWREEDYDPDEIIYVVDKRQELHFVQVFRCARKTGLVKPETELKFLGFGTMNGKDGKPFKTRDGGVMRLEYLVSEIDNEMLKKITENQKSKENLGISEEEAKETAKTVALAAIKYGDLSNQASKDYIFDIDRFTSFEGNTGPYILYTIVRIKSILHKYHDLGKSAEGAVITSVHSESEKNLMLEISKFNAVIDGAFADTAPHKICSYIYDLANAFNSFYHETKIMSEEDETVQKSYIRLLELTKSVLETSINLLGFSAPERM</sequence>
<gene>
    <name evidence="9" type="primary">argS</name>
    <name evidence="13" type="ORF">RO1_11980</name>
</gene>
<organism evidence="13 14">
    <name type="scientific">Roseburia intestinalis XB6B4</name>
    <dbReference type="NCBI Taxonomy" id="718255"/>
    <lineage>
        <taxon>Bacteria</taxon>
        <taxon>Bacillati</taxon>
        <taxon>Bacillota</taxon>
        <taxon>Clostridia</taxon>
        <taxon>Lachnospirales</taxon>
        <taxon>Lachnospiraceae</taxon>
        <taxon>Roseburia</taxon>
    </lineage>
</organism>
<comment type="subcellular location">
    <subcellularLocation>
        <location evidence="9">Cytoplasm</location>
    </subcellularLocation>
</comment>
<dbReference type="SUPFAM" id="SSF52374">
    <property type="entry name" value="Nucleotidylyl transferase"/>
    <property type="match status" value="1"/>
</dbReference>
<dbReference type="Gene3D" id="1.10.730.10">
    <property type="entry name" value="Isoleucyl-tRNA Synthetase, Domain 1"/>
    <property type="match status" value="1"/>
</dbReference>
<dbReference type="KEGG" id="rix:RO1_11980"/>
<dbReference type="GO" id="GO:0005524">
    <property type="term" value="F:ATP binding"/>
    <property type="evidence" value="ECO:0007669"/>
    <property type="project" value="UniProtKB-UniRule"/>
</dbReference>
<evidence type="ECO:0000313" key="14">
    <source>
        <dbReference type="Proteomes" id="UP000008953"/>
    </source>
</evidence>
<dbReference type="InterPro" id="IPR008909">
    <property type="entry name" value="DALR_anticod-bd"/>
</dbReference>
<dbReference type="Proteomes" id="UP000008953">
    <property type="component" value="Chromosome"/>
</dbReference>
<evidence type="ECO:0000313" key="13">
    <source>
        <dbReference type="EMBL" id="CBL11842.1"/>
    </source>
</evidence>
<feature type="short sequence motif" description="'HIGH' region" evidence="9">
    <location>
        <begin position="169"/>
        <end position="179"/>
    </location>
</feature>
<dbReference type="SMART" id="SM00836">
    <property type="entry name" value="DALR_1"/>
    <property type="match status" value="1"/>
</dbReference>
<evidence type="ECO:0000256" key="6">
    <source>
        <dbReference type="ARBA" id="ARBA00022917"/>
    </source>
</evidence>
<evidence type="ECO:0000256" key="9">
    <source>
        <dbReference type="HAMAP-Rule" id="MF_00123"/>
    </source>
</evidence>
<dbReference type="SUPFAM" id="SSF55190">
    <property type="entry name" value="Arginyl-tRNA synthetase (ArgRS), N-terminal 'additional' domain"/>
    <property type="match status" value="1"/>
</dbReference>
<evidence type="ECO:0000256" key="3">
    <source>
        <dbReference type="ARBA" id="ARBA00022598"/>
    </source>
</evidence>
<evidence type="ECO:0000256" key="8">
    <source>
        <dbReference type="ARBA" id="ARBA00049339"/>
    </source>
</evidence>
<evidence type="ECO:0000256" key="10">
    <source>
        <dbReference type="RuleBase" id="RU363038"/>
    </source>
</evidence>
<evidence type="ECO:0000259" key="11">
    <source>
        <dbReference type="SMART" id="SM00836"/>
    </source>
</evidence>
<keyword evidence="7 9" id="KW-0030">Aminoacyl-tRNA synthetase</keyword>
<keyword evidence="2 9" id="KW-0963">Cytoplasm</keyword>
<dbReference type="SMART" id="SM01016">
    <property type="entry name" value="Arg_tRNA_synt_N"/>
    <property type="match status" value="1"/>
</dbReference>
<dbReference type="PROSITE" id="PS00178">
    <property type="entry name" value="AA_TRNA_LIGASE_I"/>
    <property type="match status" value="1"/>
</dbReference>
<dbReference type="InterPro" id="IPR001412">
    <property type="entry name" value="aa-tRNA-synth_I_CS"/>
</dbReference>
<dbReference type="Gene3D" id="3.30.1360.70">
    <property type="entry name" value="Arginyl tRNA synthetase N-terminal domain"/>
    <property type="match status" value="1"/>
</dbReference>
<evidence type="ECO:0000256" key="5">
    <source>
        <dbReference type="ARBA" id="ARBA00022840"/>
    </source>
</evidence>
<evidence type="ECO:0000256" key="2">
    <source>
        <dbReference type="ARBA" id="ARBA00022490"/>
    </source>
</evidence>
<dbReference type="InterPro" id="IPR005148">
    <property type="entry name" value="Arg-tRNA-synth_N"/>
</dbReference>
<dbReference type="Pfam" id="PF00750">
    <property type="entry name" value="tRNA-synt_1d"/>
    <property type="match status" value="1"/>
</dbReference>
<dbReference type="EC" id="6.1.1.19" evidence="9"/>
<name>D4KWV2_9FIRM</name>
<feature type="domain" description="Arginyl tRNA synthetase N-terminal" evidence="12">
    <location>
        <begin position="47"/>
        <end position="132"/>
    </location>
</feature>
<accession>D4KWV2</accession>
<dbReference type="HAMAP" id="MF_00123">
    <property type="entry name" value="Arg_tRNA_synth"/>
    <property type="match status" value="1"/>
</dbReference>
<dbReference type="GO" id="GO:0006420">
    <property type="term" value="P:arginyl-tRNA aminoacylation"/>
    <property type="evidence" value="ECO:0007669"/>
    <property type="project" value="UniProtKB-UniRule"/>
</dbReference>
<evidence type="ECO:0000259" key="12">
    <source>
        <dbReference type="SMART" id="SM01016"/>
    </source>
</evidence>
<keyword evidence="5 9" id="KW-0067">ATP-binding</keyword>
<dbReference type="Gene3D" id="3.40.50.620">
    <property type="entry name" value="HUPs"/>
    <property type="match status" value="1"/>
</dbReference>
<dbReference type="GO" id="GO:0005737">
    <property type="term" value="C:cytoplasm"/>
    <property type="evidence" value="ECO:0007669"/>
    <property type="project" value="UniProtKB-SubCell"/>
</dbReference>